<keyword evidence="2" id="KW-0175">Coiled coil</keyword>
<dbReference type="InterPro" id="IPR051932">
    <property type="entry name" value="Bact_StressResp_Reg"/>
</dbReference>
<protein>
    <submittedName>
        <fullName evidence="4">Sulfate transporter</fullName>
    </submittedName>
</protein>
<dbReference type="InterPro" id="IPR036513">
    <property type="entry name" value="STAS_dom_sf"/>
</dbReference>
<proteinExistence type="predicted"/>
<dbReference type="InterPro" id="IPR002645">
    <property type="entry name" value="STAS_dom"/>
</dbReference>
<comment type="caution">
    <text evidence="4">The sequence shown here is derived from an EMBL/GenBank/DDBJ whole genome shotgun (WGS) entry which is preliminary data.</text>
</comment>
<dbReference type="Pfam" id="PF01740">
    <property type="entry name" value="STAS"/>
    <property type="match status" value="1"/>
</dbReference>
<dbReference type="PROSITE" id="PS50801">
    <property type="entry name" value="STAS"/>
    <property type="match status" value="1"/>
</dbReference>
<feature type="domain" description="STAS" evidence="3">
    <location>
        <begin position="163"/>
        <end position="274"/>
    </location>
</feature>
<dbReference type="STRING" id="1385514.N782_11485"/>
<name>A0A0A2TTJ0_9BACI</name>
<keyword evidence="1" id="KW-0597">Phosphoprotein</keyword>
<feature type="coiled-coil region" evidence="2">
    <location>
        <begin position="1"/>
        <end position="59"/>
    </location>
</feature>
<sequence>MSKAQELYEYLQNNANEITQEWLDGRHKGTKSIYSADAGEETEKQLREHNQKLLDAMSKVFISEKSYPEQELKEWAEEVSERRVSEQVPIHETLGEFRRFRGILWDKIKQFISNDNVDLDTSLRWGELLNDAHDYVVLQFVEHYDRTNTTQMHAQQQLINELSAPVIPITDKEAILPLIGDLDSTRTSHIQKSTLEQCSRHPYETLYLDMSGVQTIDTIVAHHVFQLIQSLDLLGVKSVICGMNPKVAQVAIQLGIDFSNITIKSTLSHALDAINFHEGENTNLTS</sequence>
<dbReference type="Gene3D" id="3.30.750.24">
    <property type="entry name" value="STAS domain"/>
    <property type="match status" value="1"/>
</dbReference>
<dbReference type="PANTHER" id="PTHR33745:SF3">
    <property type="entry name" value="RSBT CO-ANTAGONIST PROTEIN RSBRC"/>
    <property type="match status" value="1"/>
</dbReference>
<dbReference type="SUPFAM" id="SSF52091">
    <property type="entry name" value="SpoIIaa-like"/>
    <property type="match status" value="1"/>
</dbReference>
<dbReference type="CDD" id="cd07041">
    <property type="entry name" value="STAS_RsbR_RsbS_like"/>
    <property type="match status" value="1"/>
</dbReference>
<reference evidence="4 5" key="1">
    <citation type="journal article" date="2015" name="Stand. Genomic Sci.">
        <title>High quality draft genome sequence of the moderately halophilic bacterium Pontibacillus yanchengensis Y32(T) and comparison among Pontibacillus genomes.</title>
        <authorList>
            <person name="Huang J."/>
            <person name="Qiao Z.X."/>
            <person name="Tang J.W."/>
            <person name="Wang G."/>
        </authorList>
    </citation>
    <scope>NUCLEOTIDE SEQUENCE [LARGE SCALE GENOMIC DNA]</scope>
    <source>
        <strain evidence="4 5">Y32</strain>
    </source>
</reference>
<dbReference type="OrthoDB" id="9800154at2"/>
<evidence type="ECO:0000313" key="5">
    <source>
        <dbReference type="Proteomes" id="UP000030147"/>
    </source>
</evidence>
<organism evidence="4 5">
    <name type="scientific">Pontibacillus yanchengensis Y32</name>
    <dbReference type="NCBI Taxonomy" id="1385514"/>
    <lineage>
        <taxon>Bacteria</taxon>
        <taxon>Bacillati</taxon>
        <taxon>Bacillota</taxon>
        <taxon>Bacilli</taxon>
        <taxon>Bacillales</taxon>
        <taxon>Bacillaceae</taxon>
        <taxon>Pontibacillus</taxon>
    </lineage>
</organism>
<dbReference type="Gene3D" id="1.10.490.70">
    <property type="entry name" value="Histidine kinase N-terminal domain"/>
    <property type="match status" value="1"/>
</dbReference>
<dbReference type="RefSeq" id="WP_052111300.1">
    <property type="nucleotide sequence ID" value="NZ_AVBF01000027.1"/>
</dbReference>
<evidence type="ECO:0000313" key="4">
    <source>
        <dbReference type="EMBL" id="KGP72595.1"/>
    </source>
</evidence>
<dbReference type="InterPro" id="IPR025751">
    <property type="entry name" value="RsbRD_N_dom"/>
</dbReference>
<evidence type="ECO:0000259" key="3">
    <source>
        <dbReference type="PROSITE" id="PS50801"/>
    </source>
</evidence>
<evidence type="ECO:0000256" key="1">
    <source>
        <dbReference type="ARBA" id="ARBA00022553"/>
    </source>
</evidence>
<dbReference type="PANTHER" id="PTHR33745">
    <property type="entry name" value="RSBT ANTAGONIST PROTEIN RSBS-RELATED"/>
    <property type="match status" value="1"/>
</dbReference>
<dbReference type="Proteomes" id="UP000030147">
    <property type="component" value="Unassembled WGS sequence"/>
</dbReference>
<keyword evidence="5" id="KW-1185">Reference proteome</keyword>
<accession>A0A0A2TTJ0</accession>
<dbReference type="eggNOG" id="COG1366">
    <property type="taxonomic scope" value="Bacteria"/>
</dbReference>
<dbReference type="AlphaFoldDB" id="A0A0A2TTJ0"/>
<dbReference type="Pfam" id="PF14361">
    <property type="entry name" value="RsbRD_N"/>
    <property type="match status" value="1"/>
</dbReference>
<gene>
    <name evidence="4" type="ORF">N782_11485</name>
</gene>
<evidence type="ECO:0000256" key="2">
    <source>
        <dbReference type="SAM" id="Coils"/>
    </source>
</evidence>
<dbReference type="EMBL" id="AVBF01000027">
    <property type="protein sequence ID" value="KGP72595.1"/>
    <property type="molecule type" value="Genomic_DNA"/>
</dbReference>